<dbReference type="AlphaFoldDB" id="A0A8X6KXR9"/>
<feature type="region of interest" description="Disordered" evidence="1">
    <location>
        <begin position="1"/>
        <end position="28"/>
    </location>
</feature>
<feature type="region of interest" description="Disordered" evidence="1">
    <location>
        <begin position="142"/>
        <end position="164"/>
    </location>
</feature>
<reference evidence="2" key="1">
    <citation type="submission" date="2020-07" db="EMBL/GenBank/DDBJ databases">
        <title>Multicomponent nature underlies the extraordinary mechanical properties of spider dragline silk.</title>
        <authorList>
            <person name="Kono N."/>
            <person name="Nakamura H."/>
            <person name="Mori M."/>
            <person name="Yoshida Y."/>
            <person name="Ohtoshi R."/>
            <person name="Malay A.D."/>
            <person name="Moran D.A.P."/>
            <person name="Tomita M."/>
            <person name="Numata K."/>
            <person name="Arakawa K."/>
        </authorList>
    </citation>
    <scope>NUCLEOTIDE SEQUENCE</scope>
</reference>
<evidence type="ECO:0000313" key="2">
    <source>
        <dbReference type="EMBL" id="GFQ88176.1"/>
    </source>
</evidence>
<dbReference type="Proteomes" id="UP000887116">
    <property type="component" value="Unassembled WGS sequence"/>
</dbReference>
<accession>A0A8X6KXR9</accession>
<dbReference type="EMBL" id="BMAO01003484">
    <property type="protein sequence ID" value="GFQ88176.1"/>
    <property type="molecule type" value="Genomic_DNA"/>
</dbReference>
<sequence length="164" mass="18690">MRETDRSNGEGSRAAQGEAEGSESLAWEENTKVEQFRAAANEIHKPCLEGQILTHCAVEGESTQNKRCPEDQVLTHCKVEGNSTKEKRYQEGRPYLTRVQGGGETSKSRRSRFRAYKRFRGKGTTKDGFASEEERIFTLEQFERLPSQRSESVEDLRDDSTERP</sequence>
<protein>
    <submittedName>
        <fullName evidence="2">Uncharacterized protein</fullName>
    </submittedName>
</protein>
<name>A0A8X6KXR9_TRICU</name>
<evidence type="ECO:0000256" key="1">
    <source>
        <dbReference type="SAM" id="MobiDB-lite"/>
    </source>
</evidence>
<feature type="compositionally biased region" description="Basic and acidic residues" evidence="1">
    <location>
        <begin position="151"/>
        <end position="164"/>
    </location>
</feature>
<gene>
    <name evidence="2" type="ORF">TNCT_263751</name>
</gene>
<comment type="caution">
    <text evidence="2">The sequence shown here is derived from an EMBL/GenBank/DDBJ whole genome shotgun (WGS) entry which is preliminary data.</text>
</comment>
<dbReference type="OrthoDB" id="6469984at2759"/>
<proteinExistence type="predicted"/>
<organism evidence="2 3">
    <name type="scientific">Trichonephila clavata</name>
    <name type="common">Joro spider</name>
    <name type="synonym">Nephila clavata</name>
    <dbReference type="NCBI Taxonomy" id="2740835"/>
    <lineage>
        <taxon>Eukaryota</taxon>
        <taxon>Metazoa</taxon>
        <taxon>Ecdysozoa</taxon>
        <taxon>Arthropoda</taxon>
        <taxon>Chelicerata</taxon>
        <taxon>Arachnida</taxon>
        <taxon>Araneae</taxon>
        <taxon>Araneomorphae</taxon>
        <taxon>Entelegynae</taxon>
        <taxon>Araneoidea</taxon>
        <taxon>Nephilidae</taxon>
        <taxon>Trichonephila</taxon>
    </lineage>
</organism>
<keyword evidence="3" id="KW-1185">Reference proteome</keyword>
<evidence type="ECO:0000313" key="3">
    <source>
        <dbReference type="Proteomes" id="UP000887116"/>
    </source>
</evidence>